<dbReference type="EMBL" id="PCRP01000063">
    <property type="protein sequence ID" value="PIP23329.1"/>
    <property type="molecule type" value="Genomic_DNA"/>
</dbReference>
<name>A0A2G9YVW9_9BACT</name>
<feature type="transmembrane region" description="Helical" evidence="1">
    <location>
        <begin position="39"/>
        <end position="61"/>
    </location>
</feature>
<dbReference type="AlphaFoldDB" id="A0A2G9YVW9"/>
<feature type="transmembrane region" description="Helical" evidence="1">
    <location>
        <begin position="6"/>
        <end position="27"/>
    </location>
</feature>
<gene>
    <name evidence="2" type="ORF">COX36_03915</name>
</gene>
<proteinExistence type="predicted"/>
<evidence type="ECO:0000313" key="3">
    <source>
        <dbReference type="Proteomes" id="UP000230273"/>
    </source>
</evidence>
<reference evidence="2 3" key="1">
    <citation type="submission" date="2017-09" db="EMBL/GenBank/DDBJ databases">
        <title>Depth-based differentiation of microbial function through sediment-hosted aquifers and enrichment of novel symbionts in the deep terrestrial subsurface.</title>
        <authorList>
            <person name="Probst A.J."/>
            <person name="Ladd B."/>
            <person name="Jarett J.K."/>
            <person name="Geller-Mcgrath D.E."/>
            <person name="Sieber C.M."/>
            <person name="Emerson J.B."/>
            <person name="Anantharaman K."/>
            <person name="Thomas B.C."/>
            <person name="Malmstrom R."/>
            <person name="Stieglmeier M."/>
            <person name="Klingl A."/>
            <person name="Woyke T."/>
            <person name="Ryan C.M."/>
            <person name="Banfield J.F."/>
        </authorList>
    </citation>
    <scope>NUCLEOTIDE SEQUENCE [LARGE SCALE GENOMIC DNA]</scope>
    <source>
        <strain evidence="2">CG23_combo_of_CG06-09_8_20_14_all_38_19</strain>
    </source>
</reference>
<feature type="transmembrane region" description="Helical" evidence="1">
    <location>
        <begin position="141"/>
        <end position="162"/>
    </location>
</feature>
<accession>A0A2G9YVW9</accession>
<organism evidence="2 3">
    <name type="scientific">Candidatus Nealsonbacteria bacterium CG23_combo_of_CG06-09_8_20_14_all_38_19</name>
    <dbReference type="NCBI Taxonomy" id="1974721"/>
    <lineage>
        <taxon>Bacteria</taxon>
        <taxon>Candidatus Nealsoniibacteriota</taxon>
    </lineage>
</organism>
<keyword evidence="1" id="KW-0472">Membrane</keyword>
<feature type="transmembrane region" description="Helical" evidence="1">
    <location>
        <begin position="67"/>
        <end position="90"/>
    </location>
</feature>
<sequence length="221" mass="25518">MFFNPPISAVSATLGFIAACVFSYRIYESHKKVKQIFTHYFFIAVVNFAIVTGLLGLVPLFSPRNFGLWKISDCFVHIFLILNLAYLWRFYLSLTKSPREKLIFWTFLVIGQIFTLIDFIYPKTPYLANPGVIIWNNIPVVGIGIGVFITLGSLPLAFYFFFRRENKRIFSKNSTFPLYNIFCGIWFGRSVYNYFSASSYCSLWGFAYTDRSLGDVICFLA</sequence>
<keyword evidence="1" id="KW-1133">Transmembrane helix</keyword>
<keyword evidence="1" id="KW-0812">Transmembrane</keyword>
<comment type="caution">
    <text evidence="2">The sequence shown here is derived from an EMBL/GenBank/DDBJ whole genome shotgun (WGS) entry which is preliminary data.</text>
</comment>
<evidence type="ECO:0000256" key="1">
    <source>
        <dbReference type="SAM" id="Phobius"/>
    </source>
</evidence>
<evidence type="ECO:0000313" key="2">
    <source>
        <dbReference type="EMBL" id="PIP23329.1"/>
    </source>
</evidence>
<feature type="transmembrane region" description="Helical" evidence="1">
    <location>
        <begin position="102"/>
        <end position="121"/>
    </location>
</feature>
<protein>
    <submittedName>
        <fullName evidence="2">Uncharacterized protein</fullName>
    </submittedName>
</protein>
<dbReference type="Proteomes" id="UP000230273">
    <property type="component" value="Unassembled WGS sequence"/>
</dbReference>